<name>K7PHU9_9CAUD</name>
<dbReference type="KEGG" id="vg:14182158"/>
<proteinExistence type="predicted"/>
<dbReference type="Proteomes" id="UP000201874">
    <property type="component" value="Segment"/>
</dbReference>
<protein>
    <submittedName>
        <fullName evidence="1">Uncharacterized protein</fullName>
    </submittedName>
</protein>
<dbReference type="EMBL" id="JQ182736">
    <property type="protein sequence ID" value="AFM76554.1"/>
    <property type="molecule type" value="Genomic_DNA"/>
</dbReference>
<evidence type="ECO:0000313" key="2">
    <source>
        <dbReference type="Proteomes" id="UP000201874"/>
    </source>
</evidence>
<dbReference type="RefSeq" id="YP_007112204.1">
    <property type="nucleotide sequence ID" value="NC_019718.1"/>
</dbReference>
<keyword evidence="2" id="KW-1185">Reference proteome</keyword>
<organism evidence="1 2">
    <name type="scientific">Enterobacteria phage vB_EcoS_Rogue1</name>
    <dbReference type="NCBI Taxonomy" id="1147155"/>
    <lineage>
        <taxon>Viruses</taxon>
        <taxon>Duplodnaviria</taxon>
        <taxon>Heunggongvirae</taxon>
        <taxon>Uroviricota</taxon>
        <taxon>Caudoviricetes</taxon>
        <taxon>Drexlerviridae</taxon>
        <taxon>Rogunavirinae</taxon>
        <taxon>Rogunavirus</taxon>
        <taxon>Rogunavirus rogue1</taxon>
    </lineage>
</organism>
<sequence>MTTPSNDAACRGENVIIYRIHKKYLDIHVSTCYSHSIETR</sequence>
<reference evidence="2" key="1">
    <citation type="submission" date="2011-12" db="EMBL/GenBank/DDBJ databases">
        <authorList>
            <person name="Kropinski A.M."/>
            <person name="Lingohr E.J."/>
            <person name="Johnson R.P."/>
        </authorList>
    </citation>
    <scope>NUCLEOTIDE SEQUENCE [LARGE SCALE GENOMIC DNA]</scope>
</reference>
<gene>
    <name evidence="1" type="ORF">Rogue1_002</name>
</gene>
<evidence type="ECO:0000313" key="1">
    <source>
        <dbReference type="EMBL" id="AFM76554.1"/>
    </source>
</evidence>
<dbReference type="GeneID" id="14182158"/>
<accession>K7PHU9</accession>